<dbReference type="PANTHER" id="PTHR40940">
    <property type="entry name" value="PROTEIN BATD-RELATED"/>
    <property type="match status" value="1"/>
</dbReference>
<keyword evidence="1" id="KW-0472">Membrane</keyword>
<gene>
    <name evidence="2" type="ORF">N7E81_04245</name>
</gene>
<dbReference type="EMBL" id="CP106735">
    <property type="protein sequence ID" value="UXX80309.1"/>
    <property type="molecule type" value="Genomic_DNA"/>
</dbReference>
<accession>A0ABY6D2C1</accession>
<evidence type="ECO:0000313" key="3">
    <source>
        <dbReference type="Proteomes" id="UP001062165"/>
    </source>
</evidence>
<keyword evidence="1" id="KW-1133">Transmembrane helix</keyword>
<dbReference type="InterPro" id="IPR025738">
    <property type="entry name" value="BatD"/>
</dbReference>
<dbReference type="RefSeq" id="WP_263052039.1">
    <property type="nucleotide sequence ID" value="NZ_CP106735.1"/>
</dbReference>
<keyword evidence="1" id="KW-0812">Transmembrane</keyword>
<keyword evidence="3" id="KW-1185">Reference proteome</keyword>
<dbReference type="Proteomes" id="UP001062165">
    <property type="component" value="Chromosome"/>
</dbReference>
<protein>
    <submittedName>
        <fullName evidence="2">BatD family protein</fullName>
    </submittedName>
</protein>
<dbReference type="PANTHER" id="PTHR40940:SF2">
    <property type="entry name" value="BATD"/>
    <property type="match status" value="1"/>
</dbReference>
<feature type="transmembrane region" description="Helical" evidence="1">
    <location>
        <begin position="447"/>
        <end position="465"/>
    </location>
</feature>
<proteinExistence type="predicted"/>
<evidence type="ECO:0000313" key="2">
    <source>
        <dbReference type="EMBL" id="UXX80309.1"/>
    </source>
</evidence>
<name>A0ABY6D2C1_9BACT</name>
<organism evidence="2 3">
    <name type="scientific">Reichenbachiella carrageenanivorans</name>
    <dbReference type="NCBI Taxonomy" id="2979869"/>
    <lineage>
        <taxon>Bacteria</taxon>
        <taxon>Pseudomonadati</taxon>
        <taxon>Bacteroidota</taxon>
        <taxon>Cytophagia</taxon>
        <taxon>Cytophagales</taxon>
        <taxon>Reichenbachiellaceae</taxon>
        <taxon>Reichenbachiella</taxon>
    </lineage>
</organism>
<reference evidence="2" key="1">
    <citation type="submission" date="2022-10" db="EMBL/GenBank/DDBJ databases">
        <title>Comparative genomics and taxonomic characterization of three novel marine species of genus Reichenbachiella exhibiting antioxidant and polysaccharide degradation activities.</title>
        <authorList>
            <person name="Muhammad N."/>
            <person name="Lee Y.-J."/>
            <person name="Ko J."/>
            <person name="Kim S.-G."/>
        </authorList>
    </citation>
    <scope>NUCLEOTIDE SEQUENCE</scope>
    <source>
        <strain evidence="2">Wsw4-B4</strain>
    </source>
</reference>
<evidence type="ECO:0000256" key="1">
    <source>
        <dbReference type="SAM" id="Phobius"/>
    </source>
</evidence>
<dbReference type="Pfam" id="PF13584">
    <property type="entry name" value="BatD"/>
    <property type="match status" value="2"/>
</dbReference>
<sequence>MLTGLMVRGQQVSIELGPDQIAINQAFTITLTIQNARLESYTPFPEIPGFVKRGTSSSSSTNFINGRRSSSQSIIQNYVATAEGEYLIKPFAMEVNGQSFNVQGKKVKVGPAAQQQRRNDPFGSDPFQDLFGRQNAPQEFLDVKADAFLALTTDKSSIYLGEGFTLTLAFYVASNNRADMRFYELSKQIPDIVKKIKPANCWEENFNIDNITGEPVEINGQTYTQFKIYQAAYYPLNTNTIHFPKVGLELIKYKVAKNPTFFGRNKQEELVTFHTKAKKVTIKNLPPHPLKESVSVGNYRLKEKISNQTLRTGESFNYSFDITGEGNISAIGEPILQEDDNFDIYSPNIRQDISRGHGKVRGTKSFSYYGIPNEPGTYELGDYLQFIYFNVKTESYDTLKSEIVLNVTGESKKNEYILSNDMGSFYDTMDIQSNKLTAIDAKDRLRSMANIAIFVLIGLVTLVMFKK</sequence>